<evidence type="ECO:0000313" key="9">
    <source>
        <dbReference type="Proteomes" id="UP000449193"/>
    </source>
</evidence>
<dbReference type="SMART" id="SM00382">
    <property type="entry name" value="AAA"/>
    <property type="match status" value="1"/>
</dbReference>
<dbReference type="Pfam" id="PF08352">
    <property type="entry name" value="oligo_HPY"/>
    <property type="match status" value="1"/>
</dbReference>
<comment type="subcellular location">
    <subcellularLocation>
        <location evidence="1">Cell membrane</location>
        <topology evidence="1">Peripheral membrane protein</topology>
    </subcellularLocation>
</comment>
<keyword evidence="6 8" id="KW-0067">ATP-binding</keyword>
<evidence type="ECO:0000256" key="6">
    <source>
        <dbReference type="ARBA" id="ARBA00022840"/>
    </source>
</evidence>
<dbReference type="SUPFAM" id="SSF52540">
    <property type="entry name" value="P-loop containing nucleoside triphosphate hydrolases"/>
    <property type="match status" value="1"/>
</dbReference>
<accession>A0A6I3QRV1</accession>
<dbReference type="GO" id="GO:0016887">
    <property type="term" value="F:ATP hydrolysis activity"/>
    <property type="evidence" value="ECO:0007669"/>
    <property type="project" value="InterPro"/>
</dbReference>
<organism evidence="8 9">
    <name type="scientific">Ruthenibacterium lactatiformans</name>
    <dbReference type="NCBI Taxonomy" id="1550024"/>
    <lineage>
        <taxon>Bacteria</taxon>
        <taxon>Bacillati</taxon>
        <taxon>Bacillota</taxon>
        <taxon>Clostridia</taxon>
        <taxon>Eubacteriales</taxon>
        <taxon>Oscillospiraceae</taxon>
        <taxon>Ruthenibacterium</taxon>
    </lineage>
</organism>
<keyword evidence="3" id="KW-0813">Transport</keyword>
<keyword evidence="4" id="KW-1003">Cell membrane</keyword>
<dbReference type="PANTHER" id="PTHR43297:SF2">
    <property type="entry name" value="DIPEPTIDE TRANSPORT ATP-BINDING PROTEIN DPPD"/>
    <property type="match status" value="1"/>
</dbReference>
<dbReference type="GO" id="GO:0005886">
    <property type="term" value="C:plasma membrane"/>
    <property type="evidence" value="ECO:0007669"/>
    <property type="project" value="UniProtKB-SubCell"/>
</dbReference>
<reference evidence="8 9" key="1">
    <citation type="journal article" date="2019" name="Nat. Med.">
        <title>A library of human gut bacterial isolates paired with longitudinal multiomics data enables mechanistic microbiome research.</title>
        <authorList>
            <person name="Poyet M."/>
            <person name="Groussin M."/>
            <person name="Gibbons S.M."/>
            <person name="Avila-Pacheco J."/>
            <person name="Jiang X."/>
            <person name="Kearney S.M."/>
            <person name="Perrotta A.R."/>
            <person name="Berdy B."/>
            <person name="Zhao S."/>
            <person name="Lieberman T.D."/>
            <person name="Swanson P.K."/>
            <person name="Smith M."/>
            <person name="Roesemann S."/>
            <person name="Alexander J.E."/>
            <person name="Rich S.A."/>
            <person name="Livny J."/>
            <person name="Vlamakis H."/>
            <person name="Clish C."/>
            <person name="Bullock K."/>
            <person name="Deik A."/>
            <person name="Scott J."/>
            <person name="Pierce K.A."/>
            <person name="Xavier R.J."/>
            <person name="Alm E.J."/>
        </authorList>
    </citation>
    <scope>NUCLEOTIDE SEQUENCE [LARGE SCALE GENOMIC DNA]</scope>
    <source>
        <strain evidence="8 9">BIOML-A7</strain>
    </source>
</reference>
<dbReference type="PROSITE" id="PS50893">
    <property type="entry name" value="ABC_TRANSPORTER_2"/>
    <property type="match status" value="1"/>
</dbReference>
<dbReference type="InterPro" id="IPR013563">
    <property type="entry name" value="Oligopep_ABC_C"/>
</dbReference>
<proteinExistence type="inferred from homology"/>
<dbReference type="PANTHER" id="PTHR43297">
    <property type="entry name" value="OLIGOPEPTIDE TRANSPORT ATP-BINDING PROTEIN APPD"/>
    <property type="match status" value="1"/>
</dbReference>
<gene>
    <name evidence="8" type="ORF">GMD52_16415</name>
</gene>
<keyword evidence="7" id="KW-0472">Membrane</keyword>
<dbReference type="CDD" id="cd03257">
    <property type="entry name" value="ABC_NikE_OppD_transporters"/>
    <property type="match status" value="1"/>
</dbReference>
<sequence length="335" mass="37023">MNELLNVEHLSISFHTYNGEVQAVRDASFQLGRGEVLAVVGESGSGKSVMMQTILKLTPCELKGGRIEFDGKDITDYTDRQMQEIRGSQIGIIFQDAMTSLNPTMKIGRQITESLLRHQKLTRAEAKKKALELLRQVGINNPEKRFHQYIHNLSGGMRQRVMIAIALACKPKMLIADEPTTALDVTIQAQIMDLLAQLRKEVGCSIVLITHDLGVVAANADRIAVMYAGRVVESGASDQIFYHSSHPYTRGLLESIPRLDAPHDTQLTYIGGTPPDALNPALGCAFSARCKYAMRLCRTQAPDAREIQPGHFCSCFLLDDAAKTVREKTGWEVSL</sequence>
<name>A0A6I3QRV1_9FIRM</name>
<evidence type="ECO:0000256" key="5">
    <source>
        <dbReference type="ARBA" id="ARBA00022741"/>
    </source>
</evidence>
<evidence type="ECO:0000256" key="1">
    <source>
        <dbReference type="ARBA" id="ARBA00004202"/>
    </source>
</evidence>
<dbReference type="GO" id="GO:0015833">
    <property type="term" value="P:peptide transport"/>
    <property type="evidence" value="ECO:0007669"/>
    <property type="project" value="InterPro"/>
</dbReference>
<dbReference type="InterPro" id="IPR050388">
    <property type="entry name" value="ABC_Ni/Peptide_Import"/>
</dbReference>
<comment type="similarity">
    <text evidence="2">Belongs to the ABC transporter superfamily.</text>
</comment>
<keyword evidence="5" id="KW-0547">Nucleotide-binding</keyword>
<evidence type="ECO:0000256" key="3">
    <source>
        <dbReference type="ARBA" id="ARBA00022448"/>
    </source>
</evidence>
<dbReference type="Gene3D" id="3.40.50.300">
    <property type="entry name" value="P-loop containing nucleotide triphosphate hydrolases"/>
    <property type="match status" value="1"/>
</dbReference>
<dbReference type="InterPro" id="IPR017871">
    <property type="entry name" value="ABC_transporter-like_CS"/>
</dbReference>
<evidence type="ECO:0000313" key="8">
    <source>
        <dbReference type="EMBL" id="MTS53101.1"/>
    </source>
</evidence>
<comment type="caution">
    <text evidence="8">The sequence shown here is derived from an EMBL/GenBank/DDBJ whole genome shotgun (WGS) entry which is preliminary data.</text>
</comment>
<dbReference type="FunFam" id="3.40.50.300:FF:000016">
    <property type="entry name" value="Oligopeptide ABC transporter ATP-binding component"/>
    <property type="match status" value="1"/>
</dbReference>
<dbReference type="GO" id="GO:0005524">
    <property type="term" value="F:ATP binding"/>
    <property type="evidence" value="ECO:0007669"/>
    <property type="project" value="UniProtKB-KW"/>
</dbReference>
<dbReference type="Pfam" id="PF00005">
    <property type="entry name" value="ABC_tran"/>
    <property type="match status" value="1"/>
</dbReference>
<dbReference type="PROSITE" id="PS00211">
    <property type="entry name" value="ABC_TRANSPORTER_1"/>
    <property type="match status" value="1"/>
</dbReference>
<evidence type="ECO:0000256" key="7">
    <source>
        <dbReference type="ARBA" id="ARBA00023136"/>
    </source>
</evidence>
<dbReference type="InterPro" id="IPR003593">
    <property type="entry name" value="AAA+_ATPase"/>
</dbReference>
<dbReference type="AlphaFoldDB" id="A0A6I3QRV1"/>
<dbReference type="InterPro" id="IPR027417">
    <property type="entry name" value="P-loop_NTPase"/>
</dbReference>
<evidence type="ECO:0000256" key="2">
    <source>
        <dbReference type="ARBA" id="ARBA00005417"/>
    </source>
</evidence>
<dbReference type="RefSeq" id="WP_155201830.1">
    <property type="nucleotide sequence ID" value="NZ_WMZL01000041.1"/>
</dbReference>
<dbReference type="EMBL" id="WMZR01000034">
    <property type="protein sequence ID" value="MTS53101.1"/>
    <property type="molecule type" value="Genomic_DNA"/>
</dbReference>
<protein>
    <submittedName>
        <fullName evidence="8">ATP-binding cassette domain-containing protein</fullName>
    </submittedName>
</protein>
<dbReference type="NCBIfam" id="TIGR01727">
    <property type="entry name" value="oligo_HPY"/>
    <property type="match status" value="1"/>
</dbReference>
<evidence type="ECO:0000256" key="4">
    <source>
        <dbReference type="ARBA" id="ARBA00022475"/>
    </source>
</evidence>
<dbReference type="InterPro" id="IPR003439">
    <property type="entry name" value="ABC_transporter-like_ATP-bd"/>
</dbReference>
<dbReference type="Proteomes" id="UP000449193">
    <property type="component" value="Unassembled WGS sequence"/>
</dbReference>